<dbReference type="AlphaFoldDB" id="A0A9X8E436"/>
<accession>A0A9X8E436</accession>
<name>A0A9X8E436_APHAT</name>
<dbReference type="Proteomes" id="UP000275652">
    <property type="component" value="Unassembled WGS sequence"/>
</dbReference>
<evidence type="ECO:0000313" key="2">
    <source>
        <dbReference type="Proteomes" id="UP000275652"/>
    </source>
</evidence>
<sequence length="188" mass="21160">MGGELGQKLVLWFLPKPNKVGASPFESNSTVLFPFEGVNAHAQVHGLNGDFDKIMLPSGLSGKAFASPEWVWNLGFVLVDGMFLFHFTHVPKLAVNLAFRTEYFYTYRYAMTRPNGANSHLMHYLREDIKSIGALNRLSLVAVHQLSSTEGTQQRVKMYEAVTRKLMRRASSTKTTKVKPYSKFNKVG</sequence>
<proteinExistence type="predicted"/>
<protein>
    <submittedName>
        <fullName evidence="1">Uncharacterized protein</fullName>
    </submittedName>
</protein>
<gene>
    <name evidence="1" type="ORF">DYB28_002469</name>
</gene>
<reference evidence="1 2" key="1">
    <citation type="journal article" date="2018" name="J. Invertebr. Pathol.">
        <title>New genotyping method for the causative agent of crayfish plague (Aphanomyces astaci) based on whole genome data.</title>
        <authorList>
            <person name="Minardi D."/>
            <person name="Studholme D.J."/>
            <person name="van der Giezen M."/>
            <person name="Pretto T."/>
            <person name="Oidtmann B."/>
        </authorList>
    </citation>
    <scope>NUCLEOTIDE SEQUENCE [LARGE SCALE GENOMIC DNA]</scope>
    <source>
        <strain evidence="1 2">KB13</strain>
    </source>
</reference>
<dbReference type="EMBL" id="QUTI01021414">
    <property type="protein sequence ID" value="RLO08585.1"/>
    <property type="molecule type" value="Genomic_DNA"/>
</dbReference>
<evidence type="ECO:0000313" key="1">
    <source>
        <dbReference type="EMBL" id="RLO08585.1"/>
    </source>
</evidence>
<organism evidence="1 2">
    <name type="scientific">Aphanomyces astaci</name>
    <name type="common">Crayfish plague agent</name>
    <dbReference type="NCBI Taxonomy" id="112090"/>
    <lineage>
        <taxon>Eukaryota</taxon>
        <taxon>Sar</taxon>
        <taxon>Stramenopiles</taxon>
        <taxon>Oomycota</taxon>
        <taxon>Saprolegniomycetes</taxon>
        <taxon>Saprolegniales</taxon>
        <taxon>Verrucalvaceae</taxon>
        <taxon>Aphanomyces</taxon>
    </lineage>
</organism>
<comment type="caution">
    <text evidence="1">The sequence shown here is derived from an EMBL/GenBank/DDBJ whole genome shotgun (WGS) entry which is preliminary data.</text>
</comment>